<keyword evidence="2" id="KW-1185">Reference proteome</keyword>
<gene>
    <name evidence="1" type="ORF">EWM59_12315</name>
</gene>
<dbReference type="AlphaFoldDB" id="A0A4Q5LZW1"/>
<comment type="caution">
    <text evidence="1">The sequence shown here is derived from an EMBL/GenBank/DDBJ whole genome shotgun (WGS) entry which is preliminary data.</text>
</comment>
<accession>A0A4Q5LZW1</accession>
<dbReference type="Proteomes" id="UP000293162">
    <property type="component" value="Unassembled WGS sequence"/>
</dbReference>
<name>A0A4Q5LZW1_9BACT</name>
<evidence type="ECO:0000313" key="1">
    <source>
        <dbReference type="EMBL" id="RYU95444.1"/>
    </source>
</evidence>
<reference evidence="1 2" key="1">
    <citation type="submission" date="2019-02" db="EMBL/GenBank/DDBJ databases">
        <title>Bacterial novel species Emticicia sp. 17J42-9 isolated from soil.</title>
        <authorList>
            <person name="Jung H.-Y."/>
        </authorList>
    </citation>
    <scope>NUCLEOTIDE SEQUENCE [LARGE SCALE GENOMIC DNA]</scope>
    <source>
        <strain evidence="1 2">17J42-9</strain>
    </source>
</reference>
<proteinExistence type="predicted"/>
<protein>
    <submittedName>
        <fullName evidence="1">Uncharacterized protein</fullName>
    </submittedName>
</protein>
<dbReference type="OrthoDB" id="964158at2"/>
<evidence type="ECO:0000313" key="2">
    <source>
        <dbReference type="Proteomes" id="UP000293162"/>
    </source>
</evidence>
<organism evidence="1 2">
    <name type="scientific">Emticicia agri</name>
    <dbReference type="NCBI Taxonomy" id="2492393"/>
    <lineage>
        <taxon>Bacteria</taxon>
        <taxon>Pseudomonadati</taxon>
        <taxon>Bacteroidota</taxon>
        <taxon>Cytophagia</taxon>
        <taxon>Cytophagales</taxon>
        <taxon>Leadbetterellaceae</taxon>
        <taxon>Emticicia</taxon>
    </lineage>
</organism>
<sequence>MESSRPDYLMSRLINNQLSREELAELLADIGETEMSPEYSTILEGYFNQLLAEAHPDKNIESAQDQ</sequence>
<dbReference type="RefSeq" id="WP_130021277.1">
    <property type="nucleotide sequence ID" value="NZ_SEWF01000015.1"/>
</dbReference>
<dbReference type="EMBL" id="SEWF01000015">
    <property type="protein sequence ID" value="RYU95444.1"/>
    <property type="molecule type" value="Genomic_DNA"/>
</dbReference>